<accession>A0A8J6T8R1</accession>
<dbReference type="InterPro" id="IPR003477">
    <property type="entry name" value="PemK-like"/>
</dbReference>
<organism evidence="2 3">
    <name type="scientific">Candidatus Desulfacyla euxinica</name>
    <dbReference type="NCBI Taxonomy" id="2841693"/>
    <lineage>
        <taxon>Bacteria</taxon>
        <taxon>Deltaproteobacteria</taxon>
        <taxon>Candidatus Desulfacyla</taxon>
    </lineage>
</organism>
<comment type="similarity">
    <text evidence="1">Belongs to the PemK/MazF family.</text>
</comment>
<keyword evidence="1" id="KW-0540">Nuclease</keyword>
<comment type="function">
    <text evidence="1">Toxic component of a type II toxin-antitoxin (TA) system.</text>
</comment>
<dbReference type="GO" id="GO:0004521">
    <property type="term" value="F:RNA endonuclease activity"/>
    <property type="evidence" value="ECO:0007669"/>
    <property type="project" value="TreeGrafter"/>
</dbReference>
<dbReference type="Proteomes" id="UP000650524">
    <property type="component" value="Unassembled WGS sequence"/>
</dbReference>
<dbReference type="SUPFAM" id="SSF50118">
    <property type="entry name" value="Cell growth inhibitor/plasmid maintenance toxic component"/>
    <property type="match status" value="1"/>
</dbReference>
<dbReference type="GO" id="GO:0006402">
    <property type="term" value="P:mRNA catabolic process"/>
    <property type="evidence" value="ECO:0007669"/>
    <property type="project" value="TreeGrafter"/>
</dbReference>
<evidence type="ECO:0000313" key="3">
    <source>
        <dbReference type="Proteomes" id="UP000650524"/>
    </source>
</evidence>
<dbReference type="GO" id="GO:0016787">
    <property type="term" value="F:hydrolase activity"/>
    <property type="evidence" value="ECO:0007669"/>
    <property type="project" value="UniProtKB-KW"/>
</dbReference>
<dbReference type="Gene3D" id="2.30.30.110">
    <property type="match status" value="1"/>
</dbReference>
<sequence>MEIKRGDVIDIDFDPARGHEIRKTRPAVVVQNDIGNQYSPLVIVLPIRGAEHIKRLYPVIVSIKKGAGGLDKKSVVQCDQIKSLDKSRIVRKRGRFSRDIMINIDTALKISLALT</sequence>
<dbReference type="EC" id="3.1.-.-" evidence="1"/>
<dbReference type="PANTHER" id="PTHR33988">
    <property type="entry name" value="ENDORIBONUCLEASE MAZF-RELATED"/>
    <property type="match status" value="1"/>
</dbReference>
<dbReference type="PIRSF" id="PIRSF033490">
    <property type="entry name" value="MazF"/>
    <property type="match status" value="1"/>
</dbReference>
<reference evidence="2 3" key="1">
    <citation type="submission" date="2020-08" db="EMBL/GenBank/DDBJ databases">
        <title>Bridging the membrane lipid divide: bacteria of the FCB group superphylum have the potential to synthesize archaeal ether lipids.</title>
        <authorList>
            <person name="Villanueva L."/>
            <person name="Von Meijenfeldt F.A.B."/>
            <person name="Westbye A.B."/>
            <person name="Yadav S."/>
            <person name="Hopmans E.C."/>
            <person name="Dutilh B.E."/>
            <person name="Sinninghe Damste J.S."/>
        </authorList>
    </citation>
    <scope>NUCLEOTIDE SEQUENCE [LARGE SCALE GENOMIC DNA]</scope>
    <source>
        <strain evidence="2">NIOZ-UU27</strain>
    </source>
</reference>
<dbReference type="InterPro" id="IPR011067">
    <property type="entry name" value="Plasmid_toxin/cell-grow_inhib"/>
</dbReference>
<dbReference type="GO" id="GO:0016075">
    <property type="term" value="P:rRNA catabolic process"/>
    <property type="evidence" value="ECO:0007669"/>
    <property type="project" value="TreeGrafter"/>
</dbReference>
<evidence type="ECO:0000313" key="2">
    <source>
        <dbReference type="EMBL" id="MBC8178734.1"/>
    </source>
</evidence>
<dbReference type="GO" id="GO:0003677">
    <property type="term" value="F:DNA binding"/>
    <property type="evidence" value="ECO:0007669"/>
    <property type="project" value="InterPro"/>
</dbReference>
<dbReference type="AlphaFoldDB" id="A0A8J6T8R1"/>
<comment type="caution">
    <text evidence="2">The sequence shown here is derived from an EMBL/GenBank/DDBJ whole genome shotgun (WGS) entry which is preliminary data.</text>
</comment>
<keyword evidence="1" id="KW-0378">Hydrolase</keyword>
<dbReference type="Pfam" id="PF02452">
    <property type="entry name" value="PemK_toxin"/>
    <property type="match status" value="1"/>
</dbReference>
<gene>
    <name evidence="2" type="ORF">H8E19_15120</name>
</gene>
<evidence type="ECO:0000256" key="1">
    <source>
        <dbReference type="PIRNR" id="PIRNR033490"/>
    </source>
</evidence>
<dbReference type="EMBL" id="JACNJD010000308">
    <property type="protein sequence ID" value="MBC8178734.1"/>
    <property type="molecule type" value="Genomic_DNA"/>
</dbReference>
<name>A0A8J6T8R1_9DELT</name>
<keyword evidence="1" id="KW-0255">Endonuclease</keyword>
<protein>
    <recommendedName>
        <fullName evidence="1">mRNA interferase</fullName>
        <ecNumber evidence="1">3.1.-.-</ecNumber>
    </recommendedName>
</protein>
<proteinExistence type="inferred from homology"/>